<evidence type="ECO:0000313" key="4">
    <source>
        <dbReference type="Proteomes" id="UP000554235"/>
    </source>
</evidence>
<sequence length="137" mass="14268">MARGLVSFFFGALLAAAGPATAASYGAGPQPADLVLTNGQIYTMGSSDTPIAALAISGGKIAYVGSKKTVKSYIRKKTKVINLKGRMAMPGPVDSHMHVPPGGLFLLKCDLSYQALALEDVIKHIQGCIDDETDKTG</sequence>
<keyword evidence="3" id="KW-0378">Hydrolase</keyword>
<dbReference type="InterPro" id="IPR011059">
    <property type="entry name" value="Metal-dep_hydrolase_composite"/>
</dbReference>
<dbReference type="Gene3D" id="3.10.310.70">
    <property type="match status" value="1"/>
</dbReference>
<proteinExistence type="predicted"/>
<keyword evidence="4" id="KW-1185">Reference proteome</keyword>
<gene>
    <name evidence="3" type="ORF">FALBO_16304</name>
</gene>
<accession>A0A8H4NXM9</accession>
<organism evidence="3 4">
    <name type="scientific">Fusarium albosuccineum</name>
    <dbReference type="NCBI Taxonomy" id="1237068"/>
    <lineage>
        <taxon>Eukaryota</taxon>
        <taxon>Fungi</taxon>
        <taxon>Dikarya</taxon>
        <taxon>Ascomycota</taxon>
        <taxon>Pezizomycotina</taxon>
        <taxon>Sordariomycetes</taxon>
        <taxon>Hypocreomycetidae</taxon>
        <taxon>Hypocreales</taxon>
        <taxon>Nectriaceae</taxon>
        <taxon>Fusarium</taxon>
        <taxon>Fusarium decemcellulare species complex</taxon>
    </lineage>
</organism>
<feature type="domain" description="Amidohydrolase 3" evidence="2">
    <location>
        <begin position="79"/>
        <end position="128"/>
    </location>
</feature>
<name>A0A8H4NXM9_9HYPO</name>
<dbReference type="SUPFAM" id="SSF51338">
    <property type="entry name" value="Composite domain of metallo-dependent hydrolases"/>
    <property type="match status" value="1"/>
</dbReference>
<dbReference type="EMBL" id="JAADYS010003038">
    <property type="protein sequence ID" value="KAF4451560.1"/>
    <property type="molecule type" value="Genomic_DNA"/>
</dbReference>
<evidence type="ECO:0000256" key="1">
    <source>
        <dbReference type="SAM" id="SignalP"/>
    </source>
</evidence>
<protein>
    <submittedName>
        <fullName evidence="3">Amidohydrolase ytcJ-like</fullName>
    </submittedName>
</protein>
<dbReference type="AlphaFoldDB" id="A0A8H4NXM9"/>
<comment type="caution">
    <text evidence="3">The sequence shown here is derived from an EMBL/GenBank/DDBJ whole genome shotgun (WGS) entry which is preliminary data.</text>
</comment>
<dbReference type="InterPro" id="IPR013108">
    <property type="entry name" value="Amidohydro_3"/>
</dbReference>
<evidence type="ECO:0000313" key="3">
    <source>
        <dbReference type="EMBL" id="KAF4451560.1"/>
    </source>
</evidence>
<dbReference type="PANTHER" id="PTHR22642">
    <property type="entry name" value="IMIDAZOLONEPROPIONASE"/>
    <property type="match status" value="1"/>
</dbReference>
<dbReference type="OrthoDB" id="194468at2759"/>
<dbReference type="PANTHER" id="PTHR22642:SF2">
    <property type="entry name" value="PROTEIN LONG AFTER FAR-RED 3"/>
    <property type="match status" value="1"/>
</dbReference>
<dbReference type="Gene3D" id="3.20.20.140">
    <property type="entry name" value="Metal-dependent hydrolases"/>
    <property type="match status" value="1"/>
</dbReference>
<evidence type="ECO:0000259" key="2">
    <source>
        <dbReference type="Pfam" id="PF07969"/>
    </source>
</evidence>
<feature type="chain" id="PRO_5034287083" evidence="1">
    <location>
        <begin position="23"/>
        <end position="137"/>
    </location>
</feature>
<reference evidence="3 4" key="1">
    <citation type="submission" date="2020-01" db="EMBL/GenBank/DDBJ databases">
        <title>Identification and distribution of gene clusters putatively required for synthesis of sphingolipid metabolism inhibitors in phylogenetically diverse species of the filamentous fungus Fusarium.</title>
        <authorList>
            <person name="Kim H.-S."/>
            <person name="Busman M."/>
            <person name="Brown D.W."/>
            <person name="Divon H."/>
            <person name="Uhlig S."/>
            <person name="Proctor R.H."/>
        </authorList>
    </citation>
    <scope>NUCLEOTIDE SEQUENCE [LARGE SCALE GENOMIC DNA]</scope>
    <source>
        <strain evidence="3 4">NRRL 20459</strain>
    </source>
</reference>
<dbReference type="Gene3D" id="2.30.40.10">
    <property type="entry name" value="Urease, subunit C, domain 1"/>
    <property type="match status" value="1"/>
</dbReference>
<dbReference type="Proteomes" id="UP000554235">
    <property type="component" value="Unassembled WGS sequence"/>
</dbReference>
<keyword evidence="1" id="KW-0732">Signal</keyword>
<dbReference type="GO" id="GO:0016810">
    <property type="term" value="F:hydrolase activity, acting on carbon-nitrogen (but not peptide) bonds"/>
    <property type="evidence" value="ECO:0007669"/>
    <property type="project" value="InterPro"/>
</dbReference>
<feature type="signal peptide" evidence="1">
    <location>
        <begin position="1"/>
        <end position="22"/>
    </location>
</feature>
<dbReference type="Pfam" id="PF07969">
    <property type="entry name" value="Amidohydro_3"/>
    <property type="match status" value="1"/>
</dbReference>